<dbReference type="InterPro" id="IPR000719">
    <property type="entry name" value="Prot_kinase_dom"/>
</dbReference>
<gene>
    <name evidence="2" type="ORF">NAEGRDRAFT_69338</name>
</gene>
<dbReference type="GO" id="GO:0005524">
    <property type="term" value="F:ATP binding"/>
    <property type="evidence" value="ECO:0007669"/>
    <property type="project" value="InterPro"/>
</dbReference>
<dbReference type="InterPro" id="IPR011009">
    <property type="entry name" value="Kinase-like_dom_sf"/>
</dbReference>
<dbReference type="VEuPathDB" id="AmoebaDB:NAEGRDRAFT_69338"/>
<reference evidence="2 3" key="1">
    <citation type="journal article" date="2010" name="Cell">
        <title>The genome of Naegleria gruberi illuminates early eukaryotic versatility.</title>
        <authorList>
            <person name="Fritz-Laylin L.K."/>
            <person name="Prochnik S.E."/>
            <person name="Ginger M.L."/>
            <person name="Dacks J.B."/>
            <person name="Carpenter M.L."/>
            <person name="Field M.C."/>
            <person name="Kuo A."/>
            <person name="Paredez A."/>
            <person name="Chapman J."/>
            <person name="Pham J."/>
            <person name="Shu S."/>
            <person name="Neupane R."/>
            <person name="Cipriano M."/>
            <person name="Mancuso J."/>
            <person name="Tu H."/>
            <person name="Salamov A."/>
            <person name="Lindquist E."/>
            <person name="Shapiro H."/>
            <person name="Lucas S."/>
            <person name="Grigoriev I.V."/>
            <person name="Cande W.Z."/>
            <person name="Fulton C."/>
            <person name="Rokhsar D.S."/>
            <person name="Dawson S.C."/>
        </authorList>
    </citation>
    <scope>NUCLEOTIDE SEQUENCE [LARGE SCALE GENOMIC DNA]</scope>
    <source>
        <strain evidence="2 3">NEG-M</strain>
    </source>
</reference>
<dbReference type="Gene3D" id="1.10.510.10">
    <property type="entry name" value="Transferase(Phosphotransferase) domain 1"/>
    <property type="match status" value="1"/>
</dbReference>
<evidence type="ECO:0000313" key="2">
    <source>
        <dbReference type="EMBL" id="EFC42658.1"/>
    </source>
</evidence>
<dbReference type="Proteomes" id="UP000006671">
    <property type="component" value="Unassembled WGS sequence"/>
</dbReference>
<dbReference type="GO" id="GO:0004672">
    <property type="term" value="F:protein kinase activity"/>
    <property type="evidence" value="ECO:0007669"/>
    <property type="project" value="InterPro"/>
</dbReference>
<protein>
    <submittedName>
        <fullName evidence="2">Predicted protein</fullName>
    </submittedName>
</protein>
<sequence length="139" mass="15906">MVSSNIRYKSKNERSIVYLVQIRESDNNRKDHEVVKQYTNLKPFNMEQSLNSLVINNSRWGNGMNTLIMSVAKNLNTIKKEQLFDLLHSAACALKKLHDEDIVHGDIKPQHLLIKDGDVVLIDFEFCTILGSTKGFHPP</sequence>
<proteinExistence type="predicted"/>
<dbReference type="EMBL" id="GG738878">
    <property type="protein sequence ID" value="EFC42658.1"/>
    <property type="molecule type" value="Genomic_DNA"/>
</dbReference>
<accession>D2VKB8</accession>
<dbReference type="SUPFAM" id="SSF56112">
    <property type="entry name" value="Protein kinase-like (PK-like)"/>
    <property type="match status" value="1"/>
</dbReference>
<organism evidence="3">
    <name type="scientific">Naegleria gruberi</name>
    <name type="common">Amoeba</name>
    <dbReference type="NCBI Taxonomy" id="5762"/>
    <lineage>
        <taxon>Eukaryota</taxon>
        <taxon>Discoba</taxon>
        <taxon>Heterolobosea</taxon>
        <taxon>Tetramitia</taxon>
        <taxon>Eutetramitia</taxon>
        <taxon>Vahlkampfiidae</taxon>
        <taxon>Naegleria</taxon>
    </lineage>
</organism>
<feature type="domain" description="Protein kinase" evidence="1">
    <location>
        <begin position="1"/>
        <end position="139"/>
    </location>
</feature>
<dbReference type="OrthoDB" id="4062651at2759"/>
<dbReference type="GeneID" id="8852007"/>
<evidence type="ECO:0000313" key="3">
    <source>
        <dbReference type="Proteomes" id="UP000006671"/>
    </source>
</evidence>
<dbReference type="PROSITE" id="PS50011">
    <property type="entry name" value="PROTEIN_KINASE_DOM"/>
    <property type="match status" value="1"/>
</dbReference>
<name>D2VKB8_NAEGR</name>
<dbReference type="AlphaFoldDB" id="D2VKB8"/>
<dbReference type="InParanoid" id="D2VKB8"/>
<keyword evidence="3" id="KW-1185">Reference proteome</keyword>
<dbReference type="Pfam" id="PF00069">
    <property type="entry name" value="Pkinase"/>
    <property type="match status" value="1"/>
</dbReference>
<dbReference type="RefSeq" id="XP_002675402.1">
    <property type="nucleotide sequence ID" value="XM_002675356.1"/>
</dbReference>
<dbReference type="KEGG" id="ngr:NAEGRDRAFT_69338"/>
<evidence type="ECO:0000259" key="1">
    <source>
        <dbReference type="PROSITE" id="PS50011"/>
    </source>
</evidence>